<sequence>MGADGYHVYRYKGYFFIWYTRYDSYIQNLGRLMADEIPRDPVRFEAYVSSKKAELQQILDSQSDSAEKSDSDELDEDWQHVEDSQEEDSSGGLKLSTYLFKFELCRKPPKYGFLKYEIDLDNFIFYFQGEPMFDIRNMPDREHFLTYLNEFCHTSELPEIPEIHSYKIPPPDVGSDWIDAYKCFNARCTDIHNVLGAKPQMNRFETTCMKIMEMCTVASMSYMQNSYGLGINALLLNYVPYRVIRRLHNLCDLFSGPLVFDASFFFYKWKTSQLVSKDYLRPPSYDIGLFYWFHEESLCMLAVNRLDTEEILQAEIVSLSDEVIAFYKDKEHVNSSIFYGVILSLYDVCIVRLRVVDHEGKRTVQVESHTPALQFLPRITGPSGSITNTYTPGIEALSRLGNLMWQNHLQKRLINERKQTHELFARSGCRLLPAEICLNIAQYLTHENITVIASVSLQWAHVAVEMLQHPYFMVNSPYPRSPYCYRVLPTIRQRRQCYPITFDAHDMVGRDRTIHLTTIATTSTTHRLQETYRLGDGIRVEDYEECCRIRVFVENLKK</sequence>
<dbReference type="InterPro" id="IPR036047">
    <property type="entry name" value="F-box-like_dom_sf"/>
</dbReference>
<feature type="region of interest" description="Disordered" evidence="1">
    <location>
        <begin position="59"/>
        <end position="91"/>
    </location>
</feature>
<name>A0AA38PCV8_9AGAR</name>
<evidence type="ECO:0000313" key="3">
    <source>
        <dbReference type="Proteomes" id="UP001163846"/>
    </source>
</evidence>
<protein>
    <recommendedName>
        <fullName evidence="4">F-box domain-containing protein</fullName>
    </recommendedName>
</protein>
<comment type="caution">
    <text evidence="2">The sequence shown here is derived from an EMBL/GenBank/DDBJ whole genome shotgun (WGS) entry which is preliminary data.</text>
</comment>
<reference evidence="2" key="1">
    <citation type="submission" date="2022-08" db="EMBL/GenBank/DDBJ databases">
        <authorList>
            <consortium name="DOE Joint Genome Institute"/>
            <person name="Min B."/>
            <person name="Riley R."/>
            <person name="Sierra-Patev S."/>
            <person name="Naranjo-Ortiz M."/>
            <person name="Looney B."/>
            <person name="Konkel Z."/>
            <person name="Slot J.C."/>
            <person name="Sakamoto Y."/>
            <person name="Steenwyk J.L."/>
            <person name="Rokas A."/>
            <person name="Carro J."/>
            <person name="Camarero S."/>
            <person name="Ferreira P."/>
            <person name="Molpeceres G."/>
            <person name="Ruiz-Duenas F.J."/>
            <person name="Serrano A."/>
            <person name="Henrissat B."/>
            <person name="Drula E."/>
            <person name="Hughes K.W."/>
            <person name="Mata J.L."/>
            <person name="Ishikawa N.K."/>
            <person name="Vargas-Isla R."/>
            <person name="Ushijima S."/>
            <person name="Smith C.A."/>
            <person name="Ahrendt S."/>
            <person name="Andreopoulos W."/>
            <person name="He G."/>
            <person name="Labutti K."/>
            <person name="Lipzen A."/>
            <person name="Ng V."/>
            <person name="Sandor L."/>
            <person name="Barry K."/>
            <person name="Martinez A.T."/>
            <person name="Xiao Y."/>
            <person name="Gibbons J.G."/>
            <person name="Terashima K."/>
            <person name="Hibbett D.S."/>
            <person name="Grigoriev I.V."/>
        </authorList>
    </citation>
    <scope>NUCLEOTIDE SEQUENCE</scope>
    <source>
        <strain evidence="2">TFB9207</strain>
    </source>
</reference>
<evidence type="ECO:0000313" key="2">
    <source>
        <dbReference type="EMBL" id="KAJ3840328.1"/>
    </source>
</evidence>
<dbReference type="EMBL" id="MU806084">
    <property type="protein sequence ID" value="KAJ3840328.1"/>
    <property type="molecule type" value="Genomic_DNA"/>
</dbReference>
<proteinExistence type="predicted"/>
<organism evidence="2 3">
    <name type="scientific">Lentinula raphanica</name>
    <dbReference type="NCBI Taxonomy" id="153919"/>
    <lineage>
        <taxon>Eukaryota</taxon>
        <taxon>Fungi</taxon>
        <taxon>Dikarya</taxon>
        <taxon>Basidiomycota</taxon>
        <taxon>Agaricomycotina</taxon>
        <taxon>Agaricomycetes</taxon>
        <taxon>Agaricomycetidae</taxon>
        <taxon>Agaricales</taxon>
        <taxon>Marasmiineae</taxon>
        <taxon>Omphalotaceae</taxon>
        <taxon>Lentinula</taxon>
    </lineage>
</organism>
<evidence type="ECO:0000256" key="1">
    <source>
        <dbReference type="SAM" id="MobiDB-lite"/>
    </source>
</evidence>
<feature type="compositionally biased region" description="Basic and acidic residues" evidence="1">
    <location>
        <begin position="65"/>
        <end position="83"/>
    </location>
</feature>
<dbReference type="Proteomes" id="UP001163846">
    <property type="component" value="Unassembled WGS sequence"/>
</dbReference>
<dbReference type="AlphaFoldDB" id="A0AA38PCV8"/>
<gene>
    <name evidence="2" type="ORF">F5878DRAFT_723861</name>
</gene>
<evidence type="ECO:0008006" key="4">
    <source>
        <dbReference type="Google" id="ProtNLM"/>
    </source>
</evidence>
<keyword evidence="3" id="KW-1185">Reference proteome</keyword>
<accession>A0AA38PCV8</accession>
<dbReference type="SUPFAM" id="SSF81383">
    <property type="entry name" value="F-box domain"/>
    <property type="match status" value="1"/>
</dbReference>